<evidence type="ECO:0000313" key="8">
    <source>
        <dbReference type="Proteomes" id="UP000184191"/>
    </source>
</evidence>
<dbReference type="Pfam" id="PF22022">
    <property type="entry name" value="Phage_int_M"/>
    <property type="match status" value="1"/>
</dbReference>
<dbReference type="InterPro" id="IPR050808">
    <property type="entry name" value="Phage_Integrase"/>
</dbReference>
<dbReference type="CDD" id="cd00801">
    <property type="entry name" value="INT_P4_C"/>
    <property type="match status" value="1"/>
</dbReference>
<dbReference type="Proteomes" id="UP000184191">
    <property type="component" value="Unassembled WGS sequence"/>
</dbReference>
<protein>
    <submittedName>
        <fullName evidence="7">Uncharacterized protein</fullName>
    </submittedName>
</protein>
<evidence type="ECO:0000259" key="5">
    <source>
        <dbReference type="Pfam" id="PF13356"/>
    </source>
</evidence>
<evidence type="ECO:0000256" key="2">
    <source>
        <dbReference type="ARBA" id="ARBA00022908"/>
    </source>
</evidence>
<keyword evidence="2" id="KW-0229">DNA integration</keyword>
<dbReference type="AlphaFoldDB" id="A0A1M7DPL5"/>
<dbReference type="Pfam" id="PF13356">
    <property type="entry name" value="Arm-DNA-bind_3"/>
    <property type="match status" value="1"/>
</dbReference>
<dbReference type="Gene3D" id="1.10.150.130">
    <property type="match status" value="1"/>
</dbReference>
<organism evidence="7 8">
    <name type="scientific">Roseovarius marisflavi</name>
    <dbReference type="NCBI Taxonomy" id="1054996"/>
    <lineage>
        <taxon>Bacteria</taxon>
        <taxon>Pseudomonadati</taxon>
        <taxon>Pseudomonadota</taxon>
        <taxon>Alphaproteobacteria</taxon>
        <taxon>Rhodobacterales</taxon>
        <taxon>Roseobacteraceae</taxon>
        <taxon>Roseovarius</taxon>
    </lineage>
</organism>
<comment type="similarity">
    <text evidence="1">Belongs to the 'phage' integrase family.</text>
</comment>
<sequence>MPRRAKELSAIEVRRLGPGVHSVGGVAGLLMQVSDNGAQSWLLRVRVGDKRREIGLGAFPEVSLARAREKAAEVKEAIRSGIDPVEVRKAARSALLASQRQGLTFIEAFEKYAAKKLPELRTDRYRSQWRATVEKYAFPELGGMLVQDISRDDILRVLHPIWENRTETATKVRQRIEKTLDYAKASGHRTGDNPAAWRGNLELALSAPGKIAPKGNFPALQLDDAARWWADLQSRDGISATALAFQALTASRTGAVRLATWGEIDLEARLWTIQPGRTASKIPPTGKPHRVPLTDAMIALLETVPRIGDLVFTAPRGGSLSDATLGKVMRMIHETDVKRGGTGYVDARTQKRAVPHGNRSCFRVWVTERTNFDGDMAEIALAHMVGNKVRQAYDRSDMIEKRRAMMVAWGAFLSTSATASNLAVVR</sequence>
<dbReference type="PANTHER" id="PTHR30629:SF2">
    <property type="entry name" value="PROPHAGE INTEGRASE INTS-RELATED"/>
    <property type="match status" value="1"/>
</dbReference>
<proteinExistence type="inferred from homology"/>
<dbReference type="InterPro" id="IPR013762">
    <property type="entry name" value="Integrase-like_cat_sf"/>
</dbReference>
<dbReference type="OrthoDB" id="9795573at2"/>
<dbReference type="InterPro" id="IPR010998">
    <property type="entry name" value="Integrase_recombinase_N"/>
</dbReference>
<dbReference type="PANTHER" id="PTHR30629">
    <property type="entry name" value="PROPHAGE INTEGRASE"/>
    <property type="match status" value="1"/>
</dbReference>
<evidence type="ECO:0000259" key="6">
    <source>
        <dbReference type="Pfam" id="PF22022"/>
    </source>
</evidence>
<dbReference type="RefSeq" id="WP_073200934.1">
    <property type="nucleotide sequence ID" value="NZ_FRBN01000045.1"/>
</dbReference>
<keyword evidence="3" id="KW-0238">DNA-binding</keyword>
<feature type="domain" description="Phage integrase central" evidence="6">
    <location>
        <begin position="105"/>
        <end position="200"/>
    </location>
</feature>
<keyword evidence="8" id="KW-1185">Reference proteome</keyword>
<name>A0A1M7DPL5_9RHOB</name>
<dbReference type="SUPFAM" id="SSF56349">
    <property type="entry name" value="DNA breaking-rejoining enzymes"/>
    <property type="match status" value="1"/>
</dbReference>
<gene>
    <name evidence="7" type="ORF">SAMN05444414_14510</name>
</gene>
<dbReference type="Gene3D" id="1.10.443.10">
    <property type="entry name" value="Intergrase catalytic core"/>
    <property type="match status" value="1"/>
</dbReference>
<evidence type="ECO:0000256" key="3">
    <source>
        <dbReference type="ARBA" id="ARBA00023125"/>
    </source>
</evidence>
<keyword evidence="4" id="KW-0233">DNA recombination</keyword>
<dbReference type="InterPro" id="IPR011010">
    <property type="entry name" value="DNA_brk_join_enz"/>
</dbReference>
<evidence type="ECO:0000256" key="4">
    <source>
        <dbReference type="ARBA" id="ARBA00023172"/>
    </source>
</evidence>
<dbReference type="GO" id="GO:0015074">
    <property type="term" value="P:DNA integration"/>
    <property type="evidence" value="ECO:0007669"/>
    <property type="project" value="UniProtKB-KW"/>
</dbReference>
<accession>A0A1M7DPL5</accession>
<evidence type="ECO:0000313" key="7">
    <source>
        <dbReference type="EMBL" id="SHL81119.1"/>
    </source>
</evidence>
<dbReference type="GO" id="GO:0003677">
    <property type="term" value="F:DNA binding"/>
    <property type="evidence" value="ECO:0007669"/>
    <property type="project" value="UniProtKB-KW"/>
</dbReference>
<dbReference type="GO" id="GO:0006310">
    <property type="term" value="P:DNA recombination"/>
    <property type="evidence" value="ECO:0007669"/>
    <property type="project" value="UniProtKB-KW"/>
</dbReference>
<reference evidence="8" key="1">
    <citation type="submission" date="2016-11" db="EMBL/GenBank/DDBJ databases">
        <authorList>
            <person name="Varghese N."/>
            <person name="Submissions S."/>
        </authorList>
    </citation>
    <scope>NUCLEOTIDE SEQUENCE [LARGE SCALE GENOMIC DNA]</scope>
    <source>
        <strain evidence="8">DSM 29327</strain>
    </source>
</reference>
<evidence type="ECO:0000256" key="1">
    <source>
        <dbReference type="ARBA" id="ARBA00008857"/>
    </source>
</evidence>
<feature type="domain" description="Integrase DNA-binding" evidence="5">
    <location>
        <begin position="26"/>
        <end position="91"/>
    </location>
</feature>
<dbReference type="InterPro" id="IPR025166">
    <property type="entry name" value="Integrase_DNA_bind_dom"/>
</dbReference>
<dbReference type="InterPro" id="IPR038488">
    <property type="entry name" value="Integrase_DNA-bd_sf"/>
</dbReference>
<dbReference type="EMBL" id="FRBN01000045">
    <property type="protein sequence ID" value="SHL81119.1"/>
    <property type="molecule type" value="Genomic_DNA"/>
</dbReference>
<dbReference type="Gene3D" id="3.30.160.390">
    <property type="entry name" value="Integrase, DNA-binding domain"/>
    <property type="match status" value="1"/>
</dbReference>
<dbReference type="InterPro" id="IPR053876">
    <property type="entry name" value="Phage_int_M"/>
</dbReference>